<evidence type="ECO:0000256" key="12">
    <source>
        <dbReference type="PIRSR" id="PIRSR000445-4"/>
    </source>
</evidence>
<dbReference type="GO" id="GO:0008883">
    <property type="term" value="F:glutamyl-tRNA reductase activity"/>
    <property type="evidence" value="ECO:0007669"/>
    <property type="project" value="UniProtKB-UniRule"/>
</dbReference>
<dbReference type="InterPro" id="IPR000343">
    <property type="entry name" value="4pyrrol_synth_GluRdtase"/>
</dbReference>
<feature type="active site" description="Nucleophile" evidence="8 9">
    <location>
        <position position="51"/>
    </location>
</feature>
<dbReference type="FunFam" id="3.30.460.30:FF:000001">
    <property type="entry name" value="Glutamyl-tRNA reductase"/>
    <property type="match status" value="1"/>
</dbReference>
<comment type="function">
    <text evidence="8">Catalyzes the NADPH-dependent reduction of glutamyl-tRNA(Glu) to glutamate 1-semialdehyde (GSA).</text>
</comment>
<gene>
    <name evidence="8" type="primary">hemA</name>
    <name evidence="17" type="ORF">GJV85_08120</name>
</gene>
<comment type="catalytic activity">
    <reaction evidence="7 8 13">
        <text>(S)-4-amino-5-oxopentanoate + tRNA(Glu) + NADP(+) = L-glutamyl-tRNA(Glu) + NADPH + H(+)</text>
        <dbReference type="Rhea" id="RHEA:12344"/>
        <dbReference type="Rhea" id="RHEA-COMP:9663"/>
        <dbReference type="Rhea" id="RHEA-COMP:9680"/>
        <dbReference type="ChEBI" id="CHEBI:15378"/>
        <dbReference type="ChEBI" id="CHEBI:57501"/>
        <dbReference type="ChEBI" id="CHEBI:57783"/>
        <dbReference type="ChEBI" id="CHEBI:58349"/>
        <dbReference type="ChEBI" id="CHEBI:78442"/>
        <dbReference type="ChEBI" id="CHEBI:78520"/>
        <dbReference type="EC" id="1.2.1.70"/>
    </reaction>
</comment>
<organism evidence="17 18">
    <name type="scientific">Sulfurimonas aquatica</name>
    <dbReference type="NCBI Taxonomy" id="2672570"/>
    <lineage>
        <taxon>Bacteria</taxon>
        <taxon>Pseudomonadati</taxon>
        <taxon>Campylobacterota</taxon>
        <taxon>Epsilonproteobacteria</taxon>
        <taxon>Campylobacterales</taxon>
        <taxon>Sulfurimonadaceae</taxon>
        <taxon>Sulfurimonas</taxon>
    </lineage>
</organism>
<dbReference type="CDD" id="cd05213">
    <property type="entry name" value="NAD_bind_Glutamyl_tRNA_reduct"/>
    <property type="match status" value="1"/>
</dbReference>
<comment type="pathway">
    <text evidence="1 8 13">Porphyrin-containing compound metabolism; protoporphyrin-IX biosynthesis; 5-aminolevulinate from L-glutamyl-tRNA(Glu): step 1/2.</text>
</comment>
<evidence type="ECO:0000256" key="5">
    <source>
        <dbReference type="ARBA" id="ARBA00023002"/>
    </source>
</evidence>
<dbReference type="Pfam" id="PF00745">
    <property type="entry name" value="GlutR_dimer"/>
    <property type="match status" value="1"/>
</dbReference>
<dbReference type="SUPFAM" id="SSF69075">
    <property type="entry name" value="Glutamyl tRNA-reductase dimerization domain"/>
    <property type="match status" value="1"/>
</dbReference>
<feature type="domain" description="Glutamyl-tRNA reductase N-terminal" evidence="16">
    <location>
        <begin position="6"/>
        <end position="157"/>
    </location>
</feature>
<dbReference type="Pfam" id="PF01488">
    <property type="entry name" value="Shikimate_DH"/>
    <property type="match status" value="1"/>
</dbReference>
<feature type="binding site" evidence="8 10">
    <location>
        <position position="110"/>
    </location>
    <ligand>
        <name>substrate</name>
    </ligand>
</feature>
<dbReference type="NCBIfam" id="TIGR01035">
    <property type="entry name" value="hemA"/>
    <property type="match status" value="1"/>
</dbReference>
<dbReference type="InterPro" id="IPR006151">
    <property type="entry name" value="Shikm_DH/Glu-tRNA_Rdtase"/>
</dbReference>
<evidence type="ECO:0000256" key="10">
    <source>
        <dbReference type="PIRSR" id="PIRSR000445-2"/>
    </source>
</evidence>
<dbReference type="PANTHER" id="PTHR43013">
    <property type="entry name" value="GLUTAMYL-TRNA REDUCTASE"/>
    <property type="match status" value="1"/>
</dbReference>
<evidence type="ECO:0000256" key="3">
    <source>
        <dbReference type="ARBA" id="ARBA00012970"/>
    </source>
</evidence>
<comment type="similarity">
    <text evidence="2 8 13">Belongs to the glutamyl-tRNA reductase family.</text>
</comment>
<feature type="binding site" evidence="8 10">
    <location>
        <begin position="50"/>
        <end position="53"/>
    </location>
    <ligand>
        <name>substrate</name>
    </ligand>
</feature>
<dbReference type="GO" id="GO:0019353">
    <property type="term" value="P:protoporphyrinogen IX biosynthetic process from glutamate"/>
    <property type="evidence" value="ECO:0007669"/>
    <property type="project" value="TreeGrafter"/>
</dbReference>
<dbReference type="InterPro" id="IPR018214">
    <property type="entry name" value="GluRdtase_CS"/>
</dbReference>
<feature type="domain" description="Quinate/shikimate 5-dehydrogenase/glutamyl-tRNA reductase" evidence="15">
    <location>
        <begin position="175"/>
        <end position="298"/>
    </location>
</feature>
<dbReference type="KEGG" id="saqt:GJV85_08120"/>
<keyword evidence="4 8" id="KW-0521">NADP</keyword>
<evidence type="ECO:0000313" key="18">
    <source>
        <dbReference type="Proteomes" id="UP000671852"/>
    </source>
</evidence>
<protein>
    <recommendedName>
        <fullName evidence="3 8">Glutamyl-tRNA reductase</fullName>
        <shortName evidence="8">GluTR</shortName>
        <ecNumber evidence="3 8">1.2.1.70</ecNumber>
    </recommendedName>
</protein>
<keyword evidence="18" id="KW-1185">Reference proteome</keyword>
<dbReference type="PIRSF" id="PIRSF000445">
    <property type="entry name" value="4pyrrol_synth_GluRdtase"/>
    <property type="match status" value="1"/>
</dbReference>
<evidence type="ECO:0000256" key="1">
    <source>
        <dbReference type="ARBA" id="ARBA00005059"/>
    </source>
</evidence>
<evidence type="ECO:0000259" key="15">
    <source>
        <dbReference type="Pfam" id="PF01488"/>
    </source>
</evidence>
<evidence type="ECO:0000256" key="2">
    <source>
        <dbReference type="ARBA" id="ARBA00005916"/>
    </source>
</evidence>
<feature type="site" description="Important for activity" evidence="8 12">
    <location>
        <position position="100"/>
    </location>
</feature>
<evidence type="ECO:0000256" key="6">
    <source>
        <dbReference type="ARBA" id="ARBA00023244"/>
    </source>
</evidence>
<reference evidence="17" key="1">
    <citation type="submission" date="2019-11" db="EMBL/GenBank/DDBJ databases">
        <authorList>
            <person name="Kojima H."/>
        </authorList>
    </citation>
    <scope>NUCLEOTIDE SEQUENCE</scope>
    <source>
        <strain evidence="17">H1576</strain>
    </source>
</reference>
<reference evidence="17" key="2">
    <citation type="submission" date="2021-04" db="EMBL/GenBank/DDBJ databases">
        <title>Isolation and characterization of a novel species of the genus Sulfurimonas.</title>
        <authorList>
            <person name="Fukui M."/>
        </authorList>
    </citation>
    <scope>NUCLEOTIDE SEQUENCE</scope>
    <source>
        <strain evidence="17">H1576</strain>
    </source>
</reference>
<dbReference type="Gene3D" id="3.40.50.720">
    <property type="entry name" value="NAD(P)-binding Rossmann-like Domain"/>
    <property type="match status" value="1"/>
</dbReference>
<evidence type="ECO:0000256" key="4">
    <source>
        <dbReference type="ARBA" id="ARBA00022857"/>
    </source>
</evidence>
<dbReference type="InterPro" id="IPR036343">
    <property type="entry name" value="GluRdtase_N_sf"/>
</dbReference>
<dbReference type="GO" id="GO:0050661">
    <property type="term" value="F:NADP binding"/>
    <property type="evidence" value="ECO:0007669"/>
    <property type="project" value="InterPro"/>
</dbReference>
<dbReference type="HAMAP" id="MF_00087">
    <property type="entry name" value="Glu_tRNA_reductase"/>
    <property type="match status" value="1"/>
</dbReference>
<proteinExistence type="inferred from homology"/>
<dbReference type="Pfam" id="PF05201">
    <property type="entry name" value="GlutR_N"/>
    <property type="match status" value="1"/>
</dbReference>
<dbReference type="PANTHER" id="PTHR43013:SF1">
    <property type="entry name" value="GLUTAMYL-TRNA REDUCTASE"/>
    <property type="match status" value="1"/>
</dbReference>
<dbReference type="InterPro" id="IPR015895">
    <property type="entry name" value="4pyrrol_synth_GluRdtase_N"/>
</dbReference>
<comment type="miscellaneous">
    <text evidence="8">During catalysis, the active site Cys acts as a nucleophile attacking the alpha-carbonyl group of tRNA-bound glutamate with the formation of a thioester intermediate between enzyme and glutamate, and the concomitant release of tRNA(Glu). The thioester intermediate is finally reduced by direct hydride transfer from NADPH, to form the product GSA.</text>
</comment>
<dbReference type="EC" id="1.2.1.70" evidence="3 8"/>
<evidence type="ECO:0000313" key="17">
    <source>
        <dbReference type="EMBL" id="QSZ42077.1"/>
    </source>
</evidence>
<evidence type="ECO:0000256" key="7">
    <source>
        <dbReference type="ARBA" id="ARBA00047464"/>
    </source>
</evidence>
<feature type="binding site" evidence="8 11">
    <location>
        <begin position="190"/>
        <end position="195"/>
    </location>
    <ligand>
        <name>NADP(+)</name>
        <dbReference type="ChEBI" id="CHEBI:58349"/>
    </ligand>
</feature>
<keyword evidence="6 8" id="KW-0627">Porphyrin biosynthesis</keyword>
<dbReference type="PROSITE" id="PS00747">
    <property type="entry name" value="GLUTR"/>
    <property type="match status" value="1"/>
</dbReference>
<evidence type="ECO:0000256" key="11">
    <source>
        <dbReference type="PIRSR" id="PIRSR000445-3"/>
    </source>
</evidence>
<name>A0A975B0P6_9BACT</name>
<feature type="domain" description="Tetrapyrrole biosynthesis glutamyl-tRNA reductase dimerisation" evidence="14">
    <location>
        <begin position="314"/>
        <end position="402"/>
    </location>
</feature>
<dbReference type="InterPro" id="IPR036291">
    <property type="entry name" value="NAD(P)-bd_dom_sf"/>
</dbReference>
<evidence type="ECO:0000256" key="13">
    <source>
        <dbReference type="RuleBase" id="RU000584"/>
    </source>
</evidence>
<dbReference type="Gene3D" id="3.30.460.30">
    <property type="entry name" value="Glutamyl-tRNA reductase, N-terminal domain"/>
    <property type="match status" value="1"/>
</dbReference>
<evidence type="ECO:0000256" key="9">
    <source>
        <dbReference type="PIRSR" id="PIRSR000445-1"/>
    </source>
</evidence>
<sequence>MHYLNISFTHKNSTMQIREKLSHKDDDDKKKCLERLLSSTHISEAILISTCNRMEVLCNCSDIPGATEHIFNMLSNRSGISIEELEGRADVFDDSSAIHHLFSVAASLDSMVIGETQIVGQLKDAFRLSYDNQFCSKKLARAMKSAFKCAAKVRNSTDISSKPVSMASVAVAKLKSLVDDISGKKALVIGTGEMSEITAKHLVNAGADVYIMNRTKHKAEALALECKCKVINFEELASAVNDFEILFTATSSSEPIITDSIINARDFDRYWFDLALPRDINYNKGERIHLYVIDDLKIIVDENMSSREHASRVAHGIIGRGIVEFFEWLNTQDTEQIIKEIYQRANIAAKEESTRAIKNGYIPKEYEEEALKLCEQTLKRFLHNMTASMRNSSQDAQTELLSGAMSAIIKENN</sequence>
<dbReference type="SUPFAM" id="SSF69742">
    <property type="entry name" value="Glutamyl tRNA-reductase catalytic, N-terminal domain"/>
    <property type="match status" value="1"/>
</dbReference>
<dbReference type="SUPFAM" id="SSF51735">
    <property type="entry name" value="NAD(P)-binding Rossmann-fold domains"/>
    <property type="match status" value="1"/>
</dbReference>
<comment type="subunit">
    <text evidence="8">Homodimer.</text>
</comment>
<dbReference type="Proteomes" id="UP000671852">
    <property type="component" value="Chromosome"/>
</dbReference>
<dbReference type="RefSeq" id="WP_207560893.1">
    <property type="nucleotide sequence ID" value="NZ_CP046072.1"/>
</dbReference>
<dbReference type="EMBL" id="CP046072">
    <property type="protein sequence ID" value="QSZ42077.1"/>
    <property type="molecule type" value="Genomic_DNA"/>
</dbReference>
<keyword evidence="5 8" id="KW-0560">Oxidoreductase</keyword>
<comment type="domain">
    <text evidence="8">Possesses an unusual extended V-shaped dimeric structure with each monomer consisting of three distinct domains arranged along a curved 'spinal' alpha-helix. The N-terminal catalytic domain specifically recognizes the glutamate moiety of the substrate. The second domain is the NADPH-binding domain, and the third C-terminal domain is responsible for dimerization.</text>
</comment>
<evidence type="ECO:0000259" key="16">
    <source>
        <dbReference type="Pfam" id="PF05201"/>
    </source>
</evidence>
<accession>A0A975B0P6</accession>
<dbReference type="InterPro" id="IPR036453">
    <property type="entry name" value="GluRdtase_dimer_dom_sf"/>
</dbReference>
<dbReference type="AlphaFoldDB" id="A0A975B0P6"/>
<feature type="binding site" evidence="8 10">
    <location>
        <position position="121"/>
    </location>
    <ligand>
        <name>substrate</name>
    </ligand>
</feature>
<evidence type="ECO:0000259" key="14">
    <source>
        <dbReference type="Pfam" id="PF00745"/>
    </source>
</evidence>
<dbReference type="InterPro" id="IPR015896">
    <property type="entry name" value="4pyrrol_synth_GluRdtase_dimer"/>
</dbReference>
<evidence type="ECO:0000256" key="8">
    <source>
        <dbReference type="HAMAP-Rule" id="MF_00087"/>
    </source>
</evidence>
<feature type="binding site" evidence="8 10">
    <location>
        <begin position="115"/>
        <end position="117"/>
    </location>
    <ligand>
        <name>substrate</name>
    </ligand>
</feature>